<organism evidence="6 7">
    <name type="scientific">Staphylococcus nepalensis</name>
    <dbReference type="NCBI Taxonomy" id="214473"/>
    <lineage>
        <taxon>Bacteria</taxon>
        <taxon>Bacillati</taxon>
        <taxon>Bacillota</taxon>
        <taxon>Bacilli</taxon>
        <taxon>Bacillales</taxon>
        <taxon>Staphylococcaceae</taxon>
        <taxon>Staphylococcus</taxon>
    </lineage>
</organism>
<dbReference type="InterPro" id="IPR023296">
    <property type="entry name" value="Glyco_hydro_beta-prop_sf"/>
</dbReference>
<keyword evidence="3" id="KW-0326">Glycosidase</keyword>
<feature type="region of interest" description="Disordered" evidence="4">
    <location>
        <begin position="1"/>
        <end position="22"/>
    </location>
</feature>
<dbReference type="PANTHER" id="PTHR43101">
    <property type="entry name" value="BETA-FRUCTOSIDASE"/>
    <property type="match status" value="1"/>
</dbReference>
<dbReference type="Pfam" id="PF00251">
    <property type="entry name" value="Glyco_hydro_32N"/>
    <property type="match status" value="1"/>
</dbReference>
<dbReference type="EMBL" id="PZHR01001160">
    <property type="protein sequence ID" value="PTK35443.1"/>
    <property type="molecule type" value="Genomic_DNA"/>
</dbReference>
<evidence type="ECO:0000313" key="6">
    <source>
        <dbReference type="EMBL" id="PTK35443.1"/>
    </source>
</evidence>
<sequence length="72" mass="8577">MEWTREARYRGLASSSNEEFESMSDKVHQSTWRQHFHVQPVSGLLNDPNGFIYFKGQYHLFYQWYPLGPVHG</sequence>
<dbReference type="SUPFAM" id="SSF75005">
    <property type="entry name" value="Arabinanase/levansucrase/invertase"/>
    <property type="match status" value="1"/>
</dbReference>
<gene>
    <name evidence="6" type="ORF">BUZ61_19345</name>
</gene>
<dbReference type="InterPro" id="IPR013148">
    <property type="entry name" value="Glyco_hydro_32_N"/>
</dbReference>
<evidence type="ECO:0000256" key="4">
    <source>
        <dbReference type="SAM" id="MobiDB-lite"/>
    </source>
</evidence>
<reference evidence="6 7" key="1">
    <citation type="journal article" date="2016" name="Front. Microbiol.">
        <title>Comprehensive Phylogenetic Analysis of Bovine Non-aureus Staphylococci Species Based on Whole-Genome Sequencing.</title>
        <authorList>
            <person name="Naushad S."/>
            <person name="Barkema H.W."/>
            <person name="Luby C."/>
            <person name="Condas L.A."/>
            <person name="Nobrega D.B."/>
            <person name="Carson D.A."/>
            <person name="De Buck J."/>
        </authorList>
    </citation>
    <scope>NUCLEOTIDE SEQUENCE [LARGE SCALE GENOMIC DNA]</scope>
    <source>
        <strain evidence="6 7">SNUC 4337</strain>
    </source>
</reference>
<feature type="non-terminal residue" evidence="6">
    <location>
        <position position="72"/>
    </location>
</feature>
<dbReference type="AlphaFoldDB" id="A0A2T4RXY2"/>
<accession>A0A2T4RXY2</accession>
<name>A0A2T4RXY2_9STAP</name>
<feature type="domain" description="Glycosyl hydrolase family 32 N-terminal" evidence="5">
    <location>
        <begin position="37"/>
        <end position="72"/>
    </location>
</feature>
<dbReference type="GO" id="GO:0005975">
    <property type="term" value="P:carbohydrate metabolic process"/>
    <property type="evidence" value="ECO:0007669"/>
    <property type="project" value="InterPro"/>
</dbReference>
<dbReference type="Gene3D" id="2.115.10.20">
    <property type="entry name" value="Glycosyl hydrolase domain, family 43"/>
    <property type="match status" value="1"/>
</dbReference>
<dbReference type="InterPro" id="IPR051214">
    <property type="entry name" value="GH32_Enzymes"/>
</dbReference>
<dbReference type="PROSITE" id="PS00609">
    <property type="entry name" value="GLYCOSYL_HYDROL_F32"/>
    <property type="match status" value="1"/>
</dbReference>
<evidence type="ECO:0000256" key="2">
    <source>
        <dbReference type="ARBA" id="ARBA00022801"/>
    </source>
</evidence>
<proteinExistence type="inferred from homology"/>
<dbReference type="InterPro" id="IPR018053">
    <property type="entry name" value="Glyco_hydro_32_AS"/>
</dbReference>
<dbReference type="GO" id="GO:0004553">
    <property type="term" value="F:hydrolase activity, hydrolyzing O-glycosyl compounds"/>
    <property type="evidence" value="ECO:0007669"/>
    <property type="project" value="InterPro"/>
</dbReference>
<protein>
    <submittedName>
        <fullName evidence="6">Sucrose-6-phosphate hydrolase</fullName>
    </submittedName>
</protein>
<evidence type="ECO:0000256" key="3">
    <source>
        <dbReference type="ARBA" id="ARBA00023295"/>
    </source>
</evidence>
<evidence type="ECO:0000259" key="5">
    <source>
        <dbReference type="Pfam" id="PF00251"/>
    </source>
</evidence>
<dbReference type="PANTHER" id="PTHR43101:SF1">
    <property type="entry name" value="BETA-FRUCTOSIDASE"/>
    <property type="match status" value="1"/>
</dbReference>
<comment type="similarity">
    <text evidence="1">Belongs to the glycosyl hydrolase 32 family.</text>
</comment>
<comment type="caution">
    <text evidence="6">The sequence shown here is derived from an EMBL/GenBank/DDBJ whole genome shotgun (WGS) entry which is preliminary data.</text>
</comment>
<evidence type="ECO:0000313" key="7">
    <source>
        <dbReference type="Proteomes" id="UP000240400"/>
    </source>
</evidence>
<dbReference type="Proteomes" id="UP000240400">
    <property type="component" value="Unassembled WGS sequence"/>
</dbReference>
<evidence type="ECO:0000256" key="1">
    <source>
        <dbReference type="ARBA" id="ARBA00009902"/>
    </source>
</evidence>
<keyword evidence="2 6" id="KW-0378">Hydrolase</keyword>